<keyword evidence="5" id="KW-0813">Transport</keyword>
<comment type="subunit">
    <text evidence="15">Component of the PEX2-PEX10-PEX12 retrotranslocation channel, composed of PEX2, PEX10 and PEX12.</text>
</comment>
<dbReference type="GO" id="GO:0004842">
    <property type="term" value="F:ubiquitin-protein transferase activity"/>
    <property type="evidence" value="ECO:0007669"/>
    <property type="project" value="TreeGrafter"/>
</dbReference>
<keyword evidence="10" id="KW-0653">Protein transport</keyword>
<dbReference type="Pfam" id="PF04757">
    <property type="entry name" value="Pex2_Pex12"/>
    <property type="match status" value="1"/>
</dbReference>
<accession>A0A0D2F141</accession>
<dbReference type="GO" id="GO:0005778">
    <property type="term" value="C:peroxisomal membrane"/>
    <property type="evidence" value="ECO:0007669"/>
    <property type="project" value="UniProtKB-SubCell"/>
</dbReference>
<dbReference type="GO" id="GO:0006513">
    <property type="term" value="P:protein monoubiquitination"/>
    <property type="evidence" value="ECO:0007669"/>
    <property type="project" value="TreeGrafter"/>
</dbReference>
<evidence type="ECO:0000256" key="9">
    <source>
        <dbReference type="ARBA" id="ARBA00022833"/>
    </source>
</evidence>
<keyword evidence="9" id="KW-0862">Zinc</keyword>
<evidence type="ECO:0000259" key="17">
    <source>
        <dbReference type="Pfam" id="PF04757"/>
    </source>
</evidence>
<keyword evidence="8" id="KW-0863">Zinc-finger</keyword>
<proteinExistence type="inferred from homology"/>
<evidence type="ECO:0000256" key="15">
    <source>
        <dbReference type="ARBA" id="ARBA00034505"/>
    </source>
</evidence>
<evidence type="ECO:0000256" key="13">
    <source>
        <dbReference type="ARBA" id="ARBA00023140"/>
    </source>
</evidence>
<keyword evidence="12" id="KW-0472">Membrane</keyword>
<evidence type="ECO:0000256" key="4">
    <source>
        <dbReference type="ARBA" id="ARBA00018980"/>
    </source>
</evidence>
<reference evidence="18 19" key="1">
    <citation type="submission" date="2015-01" db="EMBL/GenBank/DDBJ databases">
        <title>The Genome Sequence of Exophiala xenobiotica CBS118157.</title>
        <authorList>
            <consortium name="The Broad Institute Genomics Platform"/>
            <person name="Cuomo C."/>
            <person name="de Hoog S."/>
            <person name="Gorbushina A."/>
            <person name="Stielow B."/>
            <person name="Teixiera M."/>
            <person name="Abouelleil A."/>
            <person name="Chapman S.B."/>
            <person name="Priest M."/>
            <person name="Young S.K."/>
            <person name="Wortman J."/>
            <person name="Nusbaum C."/>
            <person name="Birren B."/>
        </authorList>
    </citation>
    <scope>NUCLEOTIDE SEQUENCE [LARGE SCALE GENOMIC DNA]</scope>
    <source>
        <strain evidence="18 19">CBS 118157</strain>
    </source>
</reference>
<sequence>MEYLSALQSPVDDLKPSIFELLSEQQLAALLPPTLRYLLAVATHRHPRYLLRILNNYDEVYGLLSLVVERYYLNTFGGSFTENFYGLKREKVLSINGGEIKRTQLAVPDEVRERLKLSGADIWRNLAVLVGIPYLKRKLDESYDIHIAPTASLLMAGGPRYLNRDELPPNATIKQRLMYYYKWFLRNVYPSINAAYYFGVLAFSLGYLFDATKFSSPFLWMIGTRMRRMGAADYRAIDAATEAATKASNAAGRPGQGLSGMLNPRTLYPRLLSSLRILLPTSIFALKFLEWWHASDFSRQLSRKAAEGLELPPPVVSGMGLAQKIKPEQTSTTANTAAKRNPPVSSITYLPIFTVPPPPSSDLCPICLHPISTAAACQTGYVFDYKCIFQWVEGTHERQEAFMKGERMSEWEDDEEDGAGDEKDDPGRTKATQSREGKWESGKGRCAVTGRRVLGGTSGLRRIMV</sequence>
<dbReference type="GO" id="GO:1990429">
    <property type="term" value="C:peroxisomal importomer complex"/>
    <property type="evidence" value="ECO:0007669"/>
    <property type="project" value="TreeGrafter"/>
</dbReference>
<feature type="domain" description="Pex N-terminal" evidence="17">
    <location>
        <begin position="25"/>
        <end position="295"/>
    </location>
</feature>
<dbReference type="InterPro" id="IPR006845">
    <property type="entry name" value="Pex_N"/>
</dbReference>
<dbReference type="InterPro" id="IPR017375">
    <property type="entry name" value="PEX12"/>
</dbReference>
<dbReference type="HOGENOM" id="CLU_031067_2_1_1"/>
<evidence type="ECO:0000256" key="6">
    <source>
        <dbReference type="ARBA" id="ARBA00022692"/>
    </source>
</evidence>
<dbReference type="EMBL" id="KN847317">
    <property type="protein sequence ID" value="KIW60660.1"/>
    <property type="molecule type" value="Genomic_DNA"/>
</dbReference>
<dbReference type="Proteomes" id="UP000054342">
    <property type="component" value="Unassembled WGS sequence"/>
</dbReference>
<dbReference type="GeneID" id="25322768"/>
<gene>
    <name evidence="18" type="ORF">PV05_00860</name>
</gene>
<dbReference type="PANTHER" id="PTHR12888:SF0">
    <property type="entry name" value="PEROXISOME ASSEMBLY PROTEIN 12"/>
    <property type="match status" value="1"/>
</dbReference>
<evidence type="ECO:0000256" key="8">
    <source>
        <dbReference type="ARBA" id="ARBA00022771"/>
    </source>
</evidence>
<dbReference type="RefSeq" id="XP_013321244.1">
    <property type="nucleotide sequence ID" value="XM_013465790.1"/>
</dbReference>
<comment type="subcellular location">
    <subcellularLocation>
        <location evidence="1">Peroxisome membrane</location>
        <topology evidence="1">Multi-pass membrane protein</topology>
    </subcellularLocation>
</comment>
<evidence type="ECO:0000313" key="19">
    <source>
        <dbReference type="Proteomes" id="UP000054342"/>
    </source>
</evidence>
<keyword evidence="6" id="KW-0812">Transmembrane</keyword>
<keyword evidence="11" id="KW-1133">Transmembrane helix</keyword>
<keyword evidence="13" id="KW-0576">Peroxisome</keyword>
<feature type="region of interest" description="Disordered" evidence="16">
    <location>
        <begin position="403"/>
        <end position="444"/>
    </location>
</feature>
<evidence type="ECO:0000256" key="7">
    <source>
        <dbReference type="ARBA" id="ARBA00022723"/>
    </source>
</evidence>
<keyword evidence="7" id="KW-0479">Metal-binding</keyword>
<feature type="compositionally biased region" description="Basic and acidic residues" evidence="16">
    <location>
        <begin position="425"/>
        <end position="443"/>
    </location>
</feature>
<dbReference type="AlphaFoldDB" id="A0A0D2F141"/>
<organism evidence="18 19">
    <name type="scientific">Exophiala xenobiotica</name>
    <dbReference type="NCBI Taxonomy" id="348802"/>
    <lineage>
        <taxon>Eukaryota</taxon>
        <taxon>Fungi</taxon>
        <taxon>Dikarya</taxon>
        <taxon>Ascomycota</taxon>
        <taxon>Pezizomycotina</taxon>
        <taxon>Eurotiomycetes</taxon>
        <taxon>Chaetothyriomycetidae</taxon>
        <taxon>Chaetothyriales</taxon>
        <taxon>Herpotrichiellaceae</taxon>
        <taxon>Exophiala</taxon>
    </lineage>
</organism>
<comment type="similarity">
    <text evidence="3">Belongs to the pex2/pex10/pex12 family.</text>
</comment>
<evidence type="ECO:0000256" key="11">
    <source>
        <dbReference type="ARBA" id="ARBA00022989"/>
    </source>
</evidence>
<keyword evidence="19" id="KW-1185">Reference proteome</keyword>
<protein>
    <recommendedName>
        <fullName evidence="4">Peroxisome assembly protein 12</fullName>
    </recommendedName>
    <alternativeName>
        <fullName evidence="14">Peroxin-12</fullName>
    </alternativeName>
</protein>
<evidence type="ECO:0000256" key="1">
    <source>
        <dbReference type="ARBA" id="ARBA00004585"/>
    </source>
</evidence>
<dbReference type="GO" id="GO:0016562">
    <property type="term" value="P:protein import into peroxisome matrix, receptor recycling"/>
    <property type="evidence" value="ECO:0007669"/>
    <property type="project" value="UniProtKB-ARBA"/>
</dbReference>
<evidence type="ECO:0000256" key="5">
    <source>
        <dbReference type="ARBA" id="ARBA00022448"/>
    </source>
</evidence>
<dbReference type="STRING" id="348802.A0A0D2F141"/>
<name>A0A0D2F141_9EURO</name>
<dbReference type="SUPFAM" id="SSF57850">
    <property type="entry name" value="RING/U-box"/>
    <property type="match status" value="1"/>
</dbReference>
<comment type="pathway">
    <text evidence="2">Protein modification; protein ubiquitination.</text>
</comment>
<evidence type="ECO:0000256" key="10">
    <source>
        <dbReference type="ARBA" id="ARBA00022927"/>
    </source>
</evidence>
<evidence type="ECO:0000256" key="12">
    <source>
        <dbReference type="ARBA" id="ARBA00023136"/>
    </source>
</evidence>
<evidence type="ECO:0000313" key="18">
    <source>
        <dbReference type="EMBL" id="KIW60660.1"/>
    </source>
</evidence>
<dbReference type="GO" id="GO:0008270">
    <property type="term" value="F:zinc ion binding"/>
    <property type="evidence" value="ECO:0007669"/>
    <property type="project" value="UniProtKB-KW"/>
</dbReference>
<dbReference type="PANTHER" id="PTHR12888">
    <property type="entry name" value="PEROXISOME ASSEMBLY PROTEIN 12 PEROXIN-12"/>
    <property type="match status" value="1"/>
</dbReference>
<evidence type="ECO:0000256" key="14">
    <source>
        <dbReference type="ARBA" id="ARBA00029692"/>
    </source>
</evidence>
<evidence type="ECO:0000256" key="16">
    <source>
        <dbReference type="SAM" id="MobiDB-lite"/>
    </source>
</evidence>
<dbReference type="OrthoDB" id="107372at2759"/>
<evidence type="ECO:0000256" key="3">
    <source>
        <dbReference type="ARBA" id="ARBA00008704"/>
    </source>
</evidence>
<feature type="compositionally biased region" description="Acidic residues" evidence="16">
    <location>
        <begin position="411"/>
        <end position="424"/>
    </location>
</feature>
<evidence type="ECO:0000256" key="2">
    <source>
        <dbReference type="ARBA" id="ARBA00004906"/>
    </source>
</evidence>